<dbReference type="PANTHER" id="PTHR45228">
    <property type="entry name" value="CYCLIC DI-GMP PHOSPHODIESTERASE TM_0186-RELATED"/>
    <property type="match status" value="1"/>
</dbReference>
<dbReference type="PROSITE" id="PS51832">
    <property type="entry name" value="HD_GYP"/>
    <property type="match status" value="1"/>
</dbReference>
<evidence type="ECO:0000259" key="4">
    <source>
        <dbReference type="PROSITE" id="PS50110"/>
    </source>
</evidence>
<dbReference type="Proteomes" id="UP000263273">
    <property type="component" value="Unassembled WGS sequence"/>
</dbReference>
<dbReference type="Gene3D" id="3.40.50.2300">
    <property type="match status" value="1"/>
</dbReference>
<comment type="caution">
    <text evidence="6">The sequence shown here is derived from an EMBL/GenBank/DDBJ whole genome shotgun (WGS) entry which is preliminary data.</text>
</comment>
<keyword evidence="3" id="KW-0597">Phosphoprotein</keyword>
<protein>
    <recommendedName>
        <fullName evidence="1">Stage 0 sporulation protein A homolog</fullName>
    </recommendedName>
</protein>
<keyword evidence="6" id="KW-0418">Kinase</keyword>
<evidence type="ECO:0000313" key="7">
    <source>
        <dbReference type="Proteomes" id="UP000263273"/>
    </source>
</evidence>
<dbReference type="PROSITE" id="PS50110">
    <property type="entry name" value="RESPONSE_REGULATORY"/>
    <property type="match status" value="1"/>
</dbReference>
<accession>A0A354YV46</accession>
<name>A0A354YV46_9FIRM</name>
<dbReference type="GO" id="GO:0000160">
    <property type="term" value="P:phosphorelay signal transduction system"/>
    <property type="evidence" value="ECO:0007669"/>
    <property type="project" value="InterPro"/>
</dbReference>
<evidence type="ECO:0000256" key="2">
    <source>
        <dbReference type="ARBA" id="ARBA00024867"/>
    </source>
</evidence>
<dbReference type="InterPro" id="IPR037522">
    <property type="entry name" value="HD_GYP_dom"/>
</dbReference>
<dbReference type="Gene3D" id="1.10.3210.10">
    <property type="entry name" value="Hypothetical protein af1432"/>
    <property type="match status" value="1"/>
</dbReference>
<feature type="non-terminal residue" evidence="6">
    <location>
        <position position="341"/>
    </location>
</feature>
<dbReference type="InterPro" id="IPR001789">
    <property type="entry name" value="Sig_transdc_resp-reg_receiver"/>
</dbReference>
<feature type="domain" description="Response regulatory" evidence="4">
    <location>
        <begin position="4"/>
        <end position="119"/>
    </location>
</feature>
<dbReference type="EMBL" id="DNZF01000031">
    <property type="protein sequence ID" value="HBK52561.1"/>
    <property type="molecule type" value="Genomic_DNA"/>
</dbReference>
<dbReference type="SUPFAM" id="SSF52172">
    <property type="entry name" value="CheY-like"/>
    <property type="match status" value="1"/>
</dbReference>
<dbReference type="GO" id="GO:0016301">
    <property type="term" value="F:kinase activity"/>
    <property type="evidence" value="ECO:0007669"/>
    <property type="project" value="UniProtKB-KW"/>
</dbReference>
<sequence length="341" mass="38834">MNKKILLVDDDEKILASYRRQLGLRLELFTANNAEKGWETLQKHGPMAVVISDYKMPGVDGIAFLERVKEIAPDTVRIMLTGYADIDMAINAVNQGNIFRFLTKPCPIKDFIYAIAAALEQYRLICSERELLEQTLKGSIKLLIDILSISKPQEFNQLSRLRNLAKRTALHLNVEKPWEVDLALMLSPIGLITIPEYILQKQESGEYLSPDEYKMYRSHPATAQDLLANIPRLENVAEAIAYQMKNYPKQDAHSGLAEKEIPLLGRILKIVLDFNALIKKSWSATYALEYLQKYAENYDPEVLSALIIEVQNLKEWSQEDADGRLVKIKDIEVGMVLLNDL</sequence>
<dbReference type="InterPro" id="IPR052020">
    <property type="entry name" value="Cyclic_di-GMP/3'3'-cGAMP_PDE"/>
</dbReference>
<dbReference type="CDD" id="cd17569">
    <property type="entry name" value="REC_HupR-like"/>
    <property type="match status" value="1"/>
</dbReference>
<organism evidence="6 7">
    <name type="scientific">Syntrophomonas wolfei</name>
    <dbReference type="NCBI Taxonomy" id="863"/>
    <lineage>
        <taxon>Bacteria</taxon>
        <taxon>Bacillati</taxon>
        <taxon>Bacillota</taxon>
        <taxon>Clostridia</taxon>
        <taxon>Eubacteriales</taxon>
        <taxon>Syntrophomonadaceae</taxon>
        <taxon>Syntrophomonas</taxon>
    </lineage>
</organism>
<dbReference type="STRING" id="378794.GCA_001570625_00397"/>
<dbReference type="Pfam" id="PF13487">
    <property type="entry name" value="HD_5"/>
    <property type="match status" value="1"/>
</dbReference>
<gene>
    <name evidence="6" type="ORF">DDZ44_01300</name>
</gene>
<evidence type="ECO:0000256" key="1">
    <source>
        <dbReference type="ARBA" id="ARBA00018672"/>
    </source>
</evidence>
<feature type="domain" description="HD-GYP" evidence="5">
    <location>
        <begin position="132"/>
        <end position="322"/>
    </location>
</feature>
<reference evidence="6 7" key="1">
    <citation type="journal article" date="2018" name="Nat. Biotechnol.">
        <title>A standardized bacterial taxonomy based on genome phylogeny substantially revises the tree of life.</title>
        <authorList>
            <person name="Parks D.H."/>
            <person name="Chuvochina M."/>
            <person name="Waite D.W."/>
            <person name="Rinke C."/>
            <person name="Skarshewski A."/>
            <person name="Chaumeil P.A."/>
            <person name="Hugenholtz P."/>
        </authorList>
    </citation>
    <scope>NUCLEOTIDE SEQUENCE [LARGE SCALE GENOMIC DNA]</scope>
    <source>
        <strain evidence="6">UBA10948</strain>
    </source>
</reference>
<dbReference type="SMART" id="SM00448">
    <property type="entry name" value="REC"/>
    <property type="match status" value="1"/>
</dbReference>
<dbReference type="PANTHER" id="PTHR45228:SF8">
    <property type="entry name" value="TWO-COMPONENT RESPONSE REGULATOR-RELATED"/>
    <property type="match status" value="1"/>
</dbReference>
<proteinExistence type="predicted"/>
<evidence type="ECO:0000256" key="3">
    <source>
        <dbReference type="PROSITE-ProRule" id="PRU00169"/>
    </source>
</evidence>
<dbReference type="Pfam" id="PF00072">
    <property type="entry name" value="Response_reg"/>
    <property type="match status" value="1"/>
</dbReference>
<comment type="function">
    <text evidence="2">May play the central regulatory role in sporulation. It may be an element of the effector pathway responsible for the activation of sporulation genes in response to nutritional stress. Spo0A may act in concert with spo0H (a sigma factor) to control the expression of some genes that are critical to the sporulation process.</text>
</comment>
<feature type="modified residue" description="4-aspartylphosphate" evidence="3">
    <location>
        <position position="53"/>
    </location>
</feature>
<dbReference type="InterPro" id="IPR011006">
    <property type="entry name" value="CheY-like_superfamily"/>
</dbReference>
<keyword evidence="6" id="KW-0808">Transferase</keyword>
<dbReference type="AlphaFoldDB" id="A0A354YV46"/>
<evidence type="ECO:0000313" key="6">
    <source>
        <dbReference type="EMBL" id="HBK52561.1"/>
    </source>
</evidence>
<evidence type="ECO:0000259" key="5">
    <source>
        <dbReference type="PROSITE" id="PS51832"/>
    </source>
</evidence>